<accession>A0A3B0T434</accession>
<organism evidence="7">
    <name type="scientific">hydrothermal vent metagenome</name>
    <dbReference type="NCBI Taxonomy" id="652676"/>
    <lineage>
        <taxon>unclassified sequences</taxon>
        <taxon>metagenomes</taxon>
        <taxon>ecological metagenomes</taxon>
    </lineage>
</organism>
<dbReference type="Pfam" id="PF06305">
    <property type="entry name" value="LapA_dom"/>
    <property type="match status" value="1"/>
</dbReference>
<evidence type="ECO:0000256" key="4">
    <source>
        <dbReference type="ARBA" id="ARBA00023136"/>
    </source>
</evidence>
<proteinExistence type="predicted"/>
<feature type="transmembrane region" description="Helical" evidence="5">
    <location>
        <begin position="49"/>
        <end position="70"/>
    </location>
</feature>
<dbReference type="GO" id="GO:0005886">
    <property type="term" value="C:plasma membrane"/>
    <property type="evidence" value="ECO:0007669"/>
    <property type="project" value="InterPro"/>
</dbReference>
<sequence length="110" mass="12130">MKKLVFWFAGLPLAIIIIALSVANRAQVTFSLDPVSTGEPVIAFTAPLYVLLFGAGFVGLVVGWTVAFAGQLHWRREARRHQRDAEDWRIKAADAEKKLQGNSRALVRAA</sequence>
<reference evidence="7" key="1">
    <citation type="submission" date="2018-06" db="EMBL/GenBank/DDBJ databases">
        <authorList>
            <person name="Zhirakovskaya E."/>
        </authorList>
    </citation>
    <scope>NUCLEOTIDE SEQUENCE</scope>
</reference>
<evidence type="ECO:0000256" key="3">
    <source>
        <dbReference type="ARBA" id="ARBA00022989"/>
    </source>
</evidence>
<evidence type="ECO:0000256" key="5">
    <source>
        <dbReference type="SAM" id="Phobius"/>
    </source>
</evidence>
<gene>
    <name evidence="7" type="ORF">MNBD_ALPHA09-318</name>
</gene>
<evidence type="ECO:0000259" key="6">
    <source>
        <dbReference type="Pfam" id="PF06305"/>
    </source>
</evidence>
<protein>
    <recommendedName>
        <fullName evidence="6">Lipopolysaccharide assembly protein A domain-containing protein</fullName>
    </recommendedName>
</protein>
<feature type="domain" description="Lipopolysaccharide assembly protein A" evidence="6">
    <location>
        <begin position="43"/>
        <end position="85"/>
    </location>
</feature>
<name>A0A3B0T434_9ZZZZ</name>
<keyword evidence="2 5" id="KW-0812">Transmembrane</keyword>
<keyword evidence="1" id="KW-1003">Cell membrane</keyword>
<dbReference type="EMBL" id="UOEM01000032">
    <property type="protein sequence ID" value="VAW11690.1"/>
    <property type="molecule type" value="Genomic_DNA"/>
</dbReference>
<dbReference type="AlphaFoldDB" id="A0A3B0T434"/>
<keyword evidence="4 5" id="KW-0472">Membrane</keyword>
<keyword evidence="3 5" id="KW-1133">Transmembrane helix</keyword>
<dbReference type="InterPro" id="IPR010445">
    <property type="entry name" value="LapA_dom"/>
</dbReference>
<evidence type="ECO:0000256" key="1">
    <source>
        <dbReference type="ARBA" id="ARBA00022475"/>
    </source>
</evidence>
<evidence type="ECO:0000313" key="7">
    <source>
        <dbReference type="EMBL" id="VAW11690.1"/>
    </source>
</evidence>
<evidence type="ECO:0000256" key="2">
    <source>
        <dbReference type="ARBA" id="ARBA00022692"/>
    </source>
</evidence>